<dbReference type="SUPFAM" id="SSF48264">
    <property type="entry name" value="Cytochrome P450"/>
    <property type="match status" value="1"/>
</dbReference>
<keyword evidence="5" id="KW-0503">Monooxygenase</keyword>
<dbReference type="GO" id="GO:0004497">
    <property type="term" value="F:monooxygenase activity"/>
    <property type="evidence" value="ECO:0007669"/>
    <property type="project" value="UniProtKB-KW"/>
</dbReference>
<name>A0A2P5BMA9_PARAD</name>
<evidence type="ECO:0000313" key="7">
    <source>
        <dbReference type="Proteomes" id="UP000237105"/>
    </source>
</evidence>
<evidence type="ECO:0000256" key="4">
    <source>
        <dbReference type="ARBA" id="ARBA00023004"/>
    </source>
</evidence>
<dbReference type="Pfam" id="PF00067">
    <property type="entry name" value="p450"/>
    <property type="match status" value="1"/>
</dbReference>
<dbReference type="STRING" id="3476.A0A2P5BMA9"/>
<keyword evidence="7" id="KW-1185">Reference proteome</keyword>
<dbReference type="GO" id="GO:0020037">
    <property type="term" value="F:heme binding"/>
    <property type="evidence" value="ECO:0007669"/>
    <property type="project" value="InterPro"/>
</dbReference>
<evidence type="ECO:0000313" key="6">
    <source>
        <dbReference type="EMBL" id="PON49939.1"/>
    </source>
</evidence>
<comment type="caution">
    <text evidence="6">The sequence shown here is derived from an EMBL/GenBank/DDBJ whole genome shotgun (WGS) entry which is preliminary data.</text>
</comment>
<accession>A0A2P5BMA9</accession>
<sequence>MLSELTFNIIMRMVAGKRYYGDDVTDEEEARQFREILKEIFENGGAGNPGDFLPILNWIGGFEKRLQRLSKRTDLFLQGLIEEHRGKAKNDDEPRNTMIDHLLSLQESQPDYYTDQIIKGFVLKYFNSLIISLFTGDSSESYVGFNF</sequence>
<proteinExistence type="predicted"/>
<gene>
    <name evidence="6" type="ORF">PanWU01x14_225760</name>
</gene>
<dbReference type="Proteomes" id="UP000237105">
    <property type="component" value="Unassembled WGS sequence"/>
</dbReference>
<dbReference type="GO" id="GO:0016705">
    <property type="term" value="F:oxidoreductase activity, acting on paired donors, with incorporation or reduction of molecular oxygen"/>
    <property type="evidence" value="ECO:0007669"/>
    <property type="project" value="InterPro"/>
</dbReference>
<protein>
    <submittedName>
        <fullName evidence="6">Cytochrome P</fullName>
    </submittedName>
</protein>
<keyword evidence="4" id="KW-0408">Iron</keyword>
<dbReference type="AlphaFoldDB" id="A0A2P5BMA9"/>
<reference evidence="7" key="1">
    <citation type="submission" date="2016-06" db="EMBL/GenBank/DDBJ databases">
        <title>Parallel loss of symbiosis genes in relatives of nitrogen-fixing non-legume Parasponia.</title>
        <authorList>
            <person name="Van Velzen R."/>
            <person name="Holmer R."/>
            <person name="Bu F."/>
            <person name="Rutten L."/>
            <person name="Van Zeijl A."/>
            <person name="Liu W."/>
            <person name="Santuari L."/>
            <person name="Cao Q."/>
            <person name="Sharma T."/>
            <person name="Shen D."/>
            <person name="Roswanjaya Y."/>
            <person name="Wardhani T."/>
            <person name="Kalhor M.S."/>
            <person name="Jansen J."/>
            <person name="Van den Hoogen J."/>
            <person name="Gungor B."/>
            <person name="Hartog M."/>
            <person name="Hontelez J."/>
            <person name="Verver J."/>
            <person name="Yang W.-C."/>
            <person name="Schijlen E."/>
            <person name="Repin R."/>
            <person name="Schilthuizen M."/>
            <person name="Schranz E."/>
            <person name="Heidstra R."/>
            <person name="Miyata K."/>
            <person name="Fedorova E."/>
            <person name="Kohlen W."/>
            <person name="Bisseling T."/>
            <person name="Smit S."/>
            <person name="Geurts R."/>
        </authorList>
    </citation>
    <scope>NUCLEOTIDE SEQUENCE [LARGE SCALE GENOMIC DNA]</scope>
    <source>
        <strain evidence="7">cv. WU1-14</strain>
    </source>
</reference>
<dbReference type="GO" id="GO:0005506">
    <property type="term" value="F:iron ion binding"/>
    <property type="evidence" value="ECO:0007669"/>
    <property type="project" value="InterPro"/>
</dbReference>
<keyword evidence="1" id="KW-0349">Heme</keyword>
<dbReference type="InterPro" id="IPR050651">
    <property type="entry name" value="Plant_Cytochrome_P450_Monoox"/>
</dbReference>
<dbReference type="Gene3D" id="1.10.630.10">
    <property type="entry name" value="Cytochrome P450"/>
    <property type="match status" value="1"/>
</dbReference>
<dbReference type="PANTHER" id="PTHR47947">
    <property type="entry name" value="CYTOCHROME P450 82C3-RELATED"/>
    <property type="match status" value="1"/>
</dbReference>
<dbReference type="OrthoDB" id="1055148at2759"/>
<dbReference type="PANTHER" id="PTHR47947:SF24">
    <property type="entry name" value="ISOFLAVONE 2'-HYDROXYLASE-LIKE"/>
    <property type="match status" value="1"/>
</dbReference>
<organism evidence="6 7">
    <name type="scientific">Parasponia andersonii</name>
    <name type="common">Sponia andersonii</name>
    <dbReference type="NCBI Taxonomy" id="3476"/>
    <lineage>
        <taxon>Eukaryota</taxon>
        <taxon>Viridiplantae</taxon>
        <taxon>Streptophyta</taxon>
        <taxon>Embryophyta</taxon>
        <taxon>Tracheophyta</taxon>
        <taxon>Spermatophyta</taxon>
        <taxon>Magnoliopsida</taxon>
        <taxon>eudicotyledons</taxon>
        <taxon>Gunneridae</taxon>
        <taxon>Pentapetalae</taxon>
        <taxon>rosids</taxon>
        <taxon>fabids</taxon>
        <taxon>Rosales</taxon>
        <taxon>Cannabaceae</taxon>
        <taxon>Parasponia</taxon>
    </lineage>
</organism>
<keyword evidence="2" id="KW-0479">Metal-binding</keyword>
<dbReference type="InterPro" id="IPR036396">
    <property type="entry name" value="Cyt_P450_sf"/>
</dbReference>
<dbReference type="EMBL" id="JXTB01000251">
    <property type="protein sequence ID" value="PON49939.1"/>
    <property type="molecule type" value="Genomic_DNA"/>
</dbReference>
<evidence type="ECO:0000256" key="2">
    <source>
        <dbReference type="ARBA" id="ARBA00022723"/>
    </source>
</evidence>
<evidence type="ECO:0000256" key="1">
    <source>
        <dbReference type="ARBA" id="ARBA00022617"/>
    </source>
</evidence>
<evidence type="ECO:0000256" key="5">
    <source>
        <dbReference type="ARBA" id="ARBA00023033"/>
    </source>
</evidence>
<keyword evidence="3" id="KW-0560">Oxidoreductase</keyword>
<dbReference type="InterPro" id="IPR001128">
    <property type="entry name" value="Cyt_P450"/>
</dbReference>
<evidence type="ECO:0000256" key="3">
    <source>
        <dbReference type="ARBA" id="ARBA00023002"/>
    </source>
</evidence>